<proteinExistence type="predicted"/>
<organism evidence="2">
    <name type="scientific">Myoviridae sp. ctcyQ27</name>
    <dbReference type="NCBI Taxonomy" id="2825139"/>
    <lineage>
        <taxon>Viruses</taxon>
        <taxon>Duplodnaviria</taxon>
        <taxon>Heunggongvirae</taxon>
        <taxon>Uroviricota</taxon>
        <taxon>Caudoviricetes</taxon>
    </lineage>
</organism>
<feature type="coiled-coil region" evidence="1">
    <location>
        <begin position="174"/>
        <end position="208"/>
    </location>
</feature>
<dbReference type="EMBL" id="BK016080">
    <property type="protein sequence ID" value="DAF93173.1"/>
    <property type="molecule type" value="Genomic_DNA"/>
</dbReference>
<name>A0A8S5UFC8_9CAUD</name>
<keyword evidence="1" id="KW-0175">Coiled coil</keyword>
<feature type="coiled-coil region" evidence="1">
    <location>
        <begin position="18"/>
        <end position="45"/>
    </location>
</feature>
<accession>A0A8S5UFC8</accession>
<protein>
    <submittedName>
        <fullName evidence="2">Uncharacterized protein</fullName>
    </submittedName>
</protein>
<evidence type="ECO:0000313" key="2">
    <source>
        <dbReference type="EMBL" id="DAF93173.1"/>
    </source>
</evidence>
<sequence length="298" mass="34711">MFYYGMNNTITESKSISNMESNNKKNEELNKMRRLRESADRSMKQFPKFMNKVKTYFIVEGMMFTIDQAMKEETNISYDRNICRNILENYVNDHNPELVLKAMEEKTMYLSSMAKVIREEVEAVEEGCNKADSDTFNIKTSTNTDFFDKLNMMTNDQLSKSIHNSVLKATQDFVEGVTKDKENMKETAEKIKAKVDELKTDDEQVKESYYRAYENRIKTSRKERPKNLLETVVVSLSENAHRDEVLKEAFINEGKTNLDKIMNVATGVYVTLEAMNSSRLQVMDKRIFNEVLTSLNKK</sequence>
<reference evidence="2" key="1">
    <citation type="journal article" date="2021" name="Proc. Natl. Acad. Sci. U.S.A.">
        <title>A Catalog of Tens of Thousands of Viruses from Human Metagenomes Reveals Hidden Associations with Chronic Diseases.</title>
        <authorList>
            <person name="Tisza M.J."/>
            <person name="Buck C.B."/>
        </authorList>
    </citation>
    <scope>NUCLEOTIDE SEQUENCE</scope>
    <source>
        <strain evidence="2">CtcyQ27</strain>
    </source>
</reference>
<evidence type="ECO:0000256" key="1">
    <source>
        <dbReference type="SAM" id="Coils"/>
    </source>
</evidence>